<dbReference type="Pfam" id="PF00561">
    <property type="entry name" value="Abhydrolase_1"/>
    <property type="match status" value="1"/>
</dbReference>
<dbReference type="AlphaFoldDB" id="A0A167Y4I8"/>
<dbReference type="PRINTS" id="PR00111">
    <property type="entry name" value="ABHYDROLASE"/>
</dbReference>
<dbReference type="Gene3D" id="3.40.50.1820">
    <property type="entry name" value="alpha/beta hydrolase"/>
    <property type="match status" value="1"/>
</dbReference>
<keyword evidence="2" id="KW-0378">Hydrolase</keyword>
<dbReference type="InterPro" id="IPR050228">
    <property type="entry name" value="Carboxylesterase_BioH"/>
</dbReference>
<dbReference type="Proteomes" id="UP000078544">
    <property type="component" value="Unassembled WGS sequence"/>
</dbReference>
<dbReference type="SUPFAM" id="SSF53474">
    <property type="entry name" value="alpha/beta-Hydrolases"/>
    <property type="match status" value="1"/>
</dbReference>
<reference evidence="2 3" key="1">
    <citation type="journal article" date="2016" name="Genome Biol. Evol.">
        <title>Divergent and convergent evolution of fungal pathogenicity.</title>
        <authorList>
            <person name="Shang Y."/>
            <person name="Xiao G."/>
            <person name="Zheng P."/>
            <person name="Cen K."/>
            <person name="Zhan S."/>
            <person name="Wang C."/>
        </authorList>
    </citation>
    <scope>NUCLEOTIDE SEQUENCE [LARGE SCALE GENOMIC DNA]</scope>
    <source>
        <strain evidence="2 3">RCEF 2490</strain>
    </source>
</reference>
<evidence type="ECO:0000313" key="2">
    <source>
        <dbReference type="EMBL" id="KZZ90851.1"/>
    </source>
</evidence>
<evidence type="ECO:0000313" key="3">
    <source>
        <dbReference type="Proteomes" id="UP000078544"/>
    </source>
</evidence>
<comment type="caution">
    <text evidence="2">The sequence shown here is derived from an EMBL/GenBank/DDBJ whole genome shotgun (WGS) entry which is preliminary data.</text>
</comment>
<dbReference type="InterPro" id="IPR029058">
    <property type="entry name" value="AB_hydrolase_fold"/>
</dbReference>
<name>A0A167Y4I8_9HYPO</name>
<dbReference type="OrthoDB" id="408373at2759"/>
<accession>A0A167Y4I8</accession>
<sequence length="327" mass="35410">MSTTMDGPVIPRPGVSASPFQTPVSGPSEMAFTEGFGALLPSARYIKKGIGKFAYYKVAHSPSPTAETINRVLFVHGVQTPALGMLPLVRALQVSFPKTQMVLVDLWGHGLSDTPLVPHDAGLFEEQLDALLEELQWPSVHLVGFSFGGRVTTGYVASRPSKVQSFTLVAPAGLIRSSDFRPEEMAQLHGDDEVAARQWTMQFLEGGDGRIMVPDDWQERVKRGEVVAEAVREWQVREHHGHMASVLAVVRDGGVMDDDQVFVGASRTQRPSLVVLGALDDVCPEEAIRAVGFQNVVVVPDAGHGVVRDRVPEVAATIQAFWAELGG</sequence>
<dbReference type="PANTHER" id="PTHR43194">
    <property type="entry name" value="HYDROLASE ALPHA/BETA FOLD FAMILY"/>
    <property type="match status" value="1"/>
</dbReference>
<protein>
    <submittedName>
        <fullName evidence="2">Alpha/beta hydrolase fold-1</fullName>
    </submittedName>
</protein>
<dbReference type="InterPro" id="IPR000073">
    <property type="entry name" value="AB_hydrolase_1"/>
</dbReference>
<gene>
    <name evidence="2" type="ORF">AAL_07077</name>
</gene>
<organism evidence="2 3">
    <name type="scientific">Moelleriella libera RCEF 2490</name>
    <dbReference type="NCBI Taxonomy" id="1081109"/>
    <lineage>
        <taxon>Eukaryota</taxon>
        <taxon>Fungi</taxon>
        <taxon>Dikarya</taxon>
        <taxon>Ascomycota</taxon>
        <taxon>Pezizomycotina</taxon>
        <taxon>Sordariomycetes</taxon>
        <taxon>Hypocreomycetidae</taxon>
        <taxon>Hypocreales</taxon>
        <taxon>Clavicipitaceae</taxon>
        <taxon>Moelleriella</taxon>
    </lineage>
</organism>
<evidence type="ECO:0000259" key="1">
    <source>
        <dbReference type="Pfam" id="PF00561"/>
    </source>
</evidence>
<proteinExistence type="predicted"/>
<keyword evidence="3" id="KW-1185">Reference proteome</keyword>
<feature type="domain" description="AB hydrolase-1" evidence="1">
    <location>
        <begin position="72"/>
        <end position="305"/>
    </location>
</feature>
<dbReference type="GO" id="GO:0016787">
    <property type="term" value="F:hydrolase activity"/>
    <property type="evidence" value="ECO:0007669"/>
    <property type="project" value="UniProtKB-KW"/>
</dbReference>
<dbReference type="EMBL" id="AZGY01000020">
    <property type="protein sequence ID" value="KZZ90851.1"/>
    <property type="molecule type" value="Genomic_DNA"/>
</dbReference>
<dbReference type="PANTHER" id="PTHR43194:SF2">
    <property type="entry name" value="PEROXISOMAL MEMBRANE PROTEIN LPX1"/>
    <property type="match status" value="1"/>
</dbReference>
<dbReference type="STRING" id="1081109.A0A167Y4I8"/>